<reference evidence="1" key="1">
    <citation type="submission" date="2021-06" db="EMBL/GenBank/DDBJ databases">
        <authorList>
            <person name="Kallberg Y."/>
            <person name="Tangrot J."/>
            <person name="Rosling A."/>
        </authorList>
    </citation>
    <scope>NUCLEOTIDE SEQUENCE</scope>
    <source>
        <strain evidence="1">MA461A</strain>
    </source>
</reference>
<name>A0ACA9S8U4_9GLOM</name>
<dbReference type="Proteomes" id="UP000789920">
    <property type="component" value="Unassembled WGS sequence"/>
</dbReference>
<comment type="caution">
    <text evidence="1">The sequence shown here is derived from an EMBL/GenBank/DDBJ whole genome shotgun (WGS) entry which is preliminary data.</text>
</comment>
<proteinExistence type="predicted"/>
<accession>A0ACA9S8U4</accession>
<organism evidence="1 2">
    <name type="scientific">Racocetra persica</name>
    <dbReference type="NCBI Taxonomy" id="160502"/>
    <lineage>
        <taxon>Eukaryota</taxon>
        <taxon>Fungi</taxon>
        <taxon>Fungi incertae sedis</taxon>
        <taxon>Mucoromycota</taxon>
        <taxon>Glomeromycotina</taxon>
        <taxon>Glomeromycetes</taxon>
        <taxon>Diversisporales</taxon>
        <taxon>Gigasporaceae</taxon>
        <taxon>Racocetra</taxon>
    </lineage>
</organism>
<keyword evidence="2" id="KW-1185">Reference proteome</keyword>
<gene>
    <name evidence="1" type="ORF">RPERSI_LOCUS27620</name>
</gene>
<evidence type="ECO:0000313" key="2">
    <source>
        <dbReference type="Proteomes" id="UP000789920"/>
    </source>
</evidence>
<sequence length="41" mass="4718">VKAAVIKNNLNHYLMMNNKNKKVSVFEKVDEIVDVVVNEMV</sequence>
<dbReference type="EMBL" id="CAJVQC010098099">
    <property type="protein sequence ID" value="CAG8829889.1"/>
    <property type="molecule type" value="Genomic_DNA"/>
</dbReference>
<protein>
    <submittedName>
        <fullName evidence="1">9010_t:CDS:1</fullName>
    </submittedName>
</protein>
<feature type="non-terminal residue" evidence="1">
    <location>
        <position position="41"/>
    </location>
</feature>
<evidence type="ECO:0000313" key="1">
    <source>
        <dbReference type="EMBL" id="CAG8829889.1"/>
    </source>
</evidence>
<feature type="non-terminal residue" evidence="1">
    <location>
        <position position="1"/>
    </location>
</feature>